<dbReference type="Proteomes" id="UP000240259">
    <property type="component" value="Unassembled WGS sequence"/>
</dbReference>
<protein>
    <submittedName>
        <fullName evidence="2">TfuA domain-containing protein</fullName>
    </submittedName>
</protein>
<dbReference type="OrthoDB" id="118811at2"/>
<feature type="domain" description="TfuA-like core" evidence="1">
    <location>
        <begin position="50"/>
        <end position="168"/>
    </location>
</feature>
<evidence type="ECO:0000313" key="3">
    <source>
        <dbReference type="Proteomes" id="UP000240259"/>
    </source>
</evidence>
<sequence length="241" mass="26502">MRPTLVFTGPTLSHAEARRLADVVCLPPAVQGSIVAAVQHFDPAAILIVDGGFQLEPAVRHKEILWAVGQGIPVVGAASMGALRAAELHPYMRGVGLIYRWYRRFPFARDDAVAVLHGPEEANFCQLTHALIDLRRTLRNALRRGQVAKSEAEKFEKAAVTLNFRDRSVISMIRHALPTSNDDEIAAFSKKLSSAFVSQKKDDALAAMQLLRAGLPRPGLLRDFRMTVAFKQDLDDAGLEI</sequence>
<reference evidence="2 3" key="1">
    <citation type="submission" date="2018-03" db="EMBL/GenBank/DDBJ databases">
        <title>Genome sequence of the symbiotic type strain Mesorhizobium helmanticense CSLC115NT isolated from Lotus corniculatus nodules.</title>
        <authorList>
            <person name="Sannazzaro A.I."/>
            <person name="Torres Tejerizo G.A."/>
            <person name="Dip D."/>
            <person name="Caballero M."/>
            <person name="Pistorio M."/>
            <person name="Estrella M.J."/>
        </authorList>
    </citation>
    <scope>NUCLEOTIDE SEQUENCE [LARGE SCALE GENOMIC DNA]</scope>
    <source>
        <strain evidence="2 3">CSLC115N</strain>
    </source>
</reference>
<organism evidence="2 3">
    <name type="scientific">Mesorhizobium helmanticense</name>
    <dbReference type="NCBI Taxonomy" id="1776423"/>
    <lineage>
        <taxon>Bacteria</taxon>
        <taxon>Pseudomonadati</taxon>
        <taxon>Pseudomonadota</taxon>
        <taxon>Alphaproteobacteria</taxon>
        <taxon>Hyphomicrobiales</taxon>
        <taxon>Phyllobacteriaceae</taxon>
        <taxon>Mesorhizobium</taxon>
    </lineage>
</organism>
<evidence type="ECO:0000259" key="1">
    <source>
        <dbReference type="Pfam" id="PF07812"/>
    </source>
</evidence>
<evidence type="ECO:0000313" key="2">
    <source>
        <dbReference type="EMBL" id="PTE12272.1"/>
    </source>
</evidence>
<dbReference type="Pfam" id="PF07812">
    <property type="entry name" value="TfuA"/>
    <property type="match status" value="1"/>
</dbReference>
<proteinExistence type="predicted"/>
<dbReference type="InterPro" id="IPR012924">
    <property type="entry name" value="TfuA_core"/>
</dbReference>
<keyword evidence="3" id="KW-1185">Reference proteome</keyword>
<accession>A0A2T4J2Z6</accession>
<name>A0A2T4J2Z6_9HYPH</name>
<gene>
    <name evidence="2" type="ORF">C9427_01395</name>
</gene>
<dbReference type="EMBL" id="PZJX01000003">
    <property type="protein sequence ID" value="PTE12272.1"/>
    <property type="molecule type" value="Genomic_DNA"/>
</dbReference>
<comment type="caution">
    <text evidence="2">The sequence shown here is derived from an EMBL/GenBank/DDBJ whole genome shotgun (WGS) entry which is preliminary data.</text>
</comment>
<dbReference type="AlphaFoldDB" id="A0A2T4J2Z6"/>